<reference evidence="1 2" key="1">
    <citation type="submission" date="2021-07" db="EMBL/GenBank/DDBJ databases">
        <authorList>
            <person name="Palmer J.M."/>
        </authorList>
    </citation>
    <scope>NUCLEOTIDE SEQUENCE [LARGE SCALE GENOMIC DNA]</scope>
    <source>
        <strain evidence="1 2">AT_MEX2019</strain>
        <tissue evidence="1">Muscle</tissue>
    </source>
</reference>
<evidence type="ECO:0000313" key="2">
    <source>
        <dbReference type="Proteomes" id="UP001345963"/>
    </source>
</evidence>
<name>A0ABU7BRN3_9TELE</name>
<dbReference type="Proteomes" id="UP001345963">
    <property type="component" value="Unassembled WGS sequence"/>
</dbReference>
<evidence type="ECO:0008006" key="3">
    <source>
        <dbReference type="Google" id="ProtNLM"/>
    </source>
</evidence>
<dbReference type="EMBL" id="JAHUTI010065195">
    <property type="protein sequence ID" value="MED6253307.1"/>
    <property type="molecule type" value="Genomic_DNA"/>
</dbReference>
<sequence>MAVAFVRPSDMFCAVFESLNMSLMTSTRWSVALIAMLCSAKNPASLTSAVFTAVSNFSFSDVLCKHCVMDFCVGARFFSFSVCFFDLLWFFNTILRPPALCCSTGRKLCSRSQQQVSTTRIDSPTLFDSFVGGAALSYKIVVQIR</sequence>
<keyword evidence="2" id="KW-1185">Reference proteome</keyword>
<proteinExistence type="predicted"/>
<gene>
    <name evidence="1" type="ORF">ATANTOWER_026242</name>
</gene>
<accession>A0ABU7BRN3</accession>
<protein>
    <recommendedName>
        <fullName evidence="3">Secreted protein</fullName>
    </recommendedName>
</protein>
<organism evidence="1 2">
    <name type="scientific">Ataeniobius toweri</name>
    <dbReference type="NCBI Taxonomy" id="208326"/>
    <lineage>
        <taxon>Eukaryota</taxon>
        <taxon>Metazoa</taxon>
        <taxon>Chordata</taxon>
        <taxon>Craniata</taxon>
        <taxon>Vertebrata</taxon>
        <taxon>Euteleostomi</taxon>
        <taxon>Actinopterygii</taxon>
        <taxon>Neopterygii</taxon>
        <taxon>Teleostei</taxon>
        <taxon>Neoteleostei</taxon>
        <taxon>Acanthomorphata</taxon>
        <taxon>Ovalentaria</taxon>
        <taxon>Atherinomorphae</taxon>
        <taxon>Cyprinodontiformes</taxon>
        <taxon>Goodeidae</taxon>
        <taxon>Ataeniobius</taxon>
    </lineage>
</organism>
<comment type="caution">
    <text evidence="1">The sequence shown here is derived from an EMBL/GenBank/DDBJ whole genome shotgun (WGS) entry which is preliminary data.</text>
</comment>
<evidence type="ECO:0000313" key="1">
    <source>
        <dbReference type="EMBL" id="MED6253307.1"/>
    </source>
</evidence>